<dbReference type="SUPFAM" id="SSF54534">
    <property type="entry name" value="FKBP-like"/>
    <property type="match status" value="1"/>
</dbReference>
<name>A0A150WVN4_BDEBC</name>
<organism evidence="1 2">
    <name type="scientific">Bdellovibrio bacteriovorus</name>
    <dbReference type="NCBI Taxonomy" id="959"/>
    <lineage>
        <taxon>Bacteria</taxon>
        <taxon>Pseudomonadati</taxon>
        <taxon>Bdellovibrionota</taxon>
        <taxon>Bdellovibrionia</taxon>
        <taxon>Bdellovibrionales</taxon>
        <taxon>Pseudobdellovibrionaceae</taxon>
        <taxon>Bdellovibrio</taxon>
    </lineage>
</organism>
<dbReference type="Proteomes" id="UP000075391">
    <property type="component" value="Unassembled WGS sequence"/>
</dbReference>
<accession>A0A150WVN4</accession>
<dbReference type="Gene3D" id="3.10.50.30">
    <property type="entry name" value="Transcription elongation factor, GreA/GreB, C-terminal domain"/>
    <property type="match status" value="1"/>
</dbReference>
<reference evidence="1 2" key="1">
    <citation type="submission" date="2016-03" db="EMBL/GenBank/DDBJ databases">
        <authorList>
            <person name="Ploux O."/>
        </authorList>
    </citation>
    <scope>NUCLEOTIDE SEQUENCE [LARGE SCALE GENOMIC DNA]</scope>
    <source>
        <strain evidence="1 2">BER2</strain>
    </source>
</reference>
<dbReference type="OrthoDB" id="5293337at2"/>
<dbReference type="GO" id="GO:0003677">
    <property type="term" value="F:DNA binding"/>
    <property type="evidence" value="ECO:0007669"/>
    <property type="project" value="InterPro"/>
</dbReference>
<dbReference type="AlphaFoldDB" id="A0A150WVN4"/>
<dbReference type="GO" id="GO:0032784">
    <property type="term" value="P:regulation of DNA-templated transcription elongation"/>
    <property type="evidence" value="ECO:0007669"/>
    <property type="project" value="InterPro"/>
</dbReference>
<dbReference type="GO" id="GO:0070063">
    <property type="term" value="F:RNA polymerase binding"/>
    <property type="evidence" value="ECO:0007669"/>
    <property type="project" value="InterPro"/>
</dbReference>
<dbReference type="InterPro" id="IPR023459">
    <property type="entry name" value="Tscrpt_elong_fac_GreA/B_fam"/>
</dbReference>
<dbReference type="PIRSF" id="PIRSF006092">
    <property type="entry name" value="GreA_GreB"/>
    <property type="match status" value="1"/>
</dbReference>
<dbReference type="EMBL" id="LUKF01000001">
    <property type="protein sequence ID" value="KYG70597.1"/>
    <property type="molecule type" value="Genomic_DNA"/>
</dbReference>
<dbReference type="InterPro" id="IPR036953">
    <property type="entry name" value="GreA/GreB_C_sf"/>
</dbReference>
<proteinExistence type="predicted"/>
<comment type="caution">
    <text evidence="1">The sequence shown here is derived from an EMBL/GenBank/DDBJ whole genome shotgun (WGS) entry which is preliminary data.</text>
</comment>
<protein>
    <recommendedName>
        <fullName evidence="3">Transcription elongation factor GreA/GreB C-terminal domain-containing protein</fullName>
    </recommendedName>
</protein>
<evidence type="ECO:0008006" key="3">
    <source>
        <dbReference type="Google" id="ProtNLM"/>
    </source>
</evidence>
<gene>
    <name evidence="1" type="ORF">AZI85_01270</name>
</gene>
<dbReference type="RefSeq" id="WP_063242372.1">
    <property type="nucleotide sequence ID" value="NZ_CP168967.1"/>
</dbReference>
<sequence>MDKKKLVEAIRTQLENDLSVAKQAALATYEAATHEESKPENEYDTRGLEASYLAGAQAKRISEIEELLVILKHLDVKTFGPGDKINSTALVEVEFNGKHSFFFIVVKGGGVNVKFEGRTVQIVTPSSPLGEALQDLRQGDIAVVENGDQVREYEIINIW</sequence>
<evidence type="ECO:0000313" key="2">
    <source>
        <dbReference type="Proteomes" id="UP000075391"/>
    </source>
</evidence>
<evidence type="ECO:0000313" key="1">
    <source>
        <dbReference type="EMBL" id="KYG70597.1"/>
    </source>
</evidence>